<gene>
    <name evidence="1" type="ORF">NK6_6259</name>
</gene>
<organism evidence="1 2">
    <name type="scientific">Bradyrhizobium diazoefficiens</name>
    <dbReference type="NCBI Taxonomy" id="1355477"/>
    <lineage>
        <taxon>Bacteria</taxon>
        <taxon>Pseudomonadati</taxon>
        <taxon>Pseudomonadota</taxon>
        <taxon>Alphaproteobacteria</taxon>
        <taxon>Hyphomicrobiales</taxon>
        <taxon>Nitrobacteraceae</taxon>
        <taxon>Bradyrhizobium</taxon>
    </lineage>
</organism>
<name>A0A0E4FXG1_9BRAD</name>
<proteinExistence type="predicted"/>
<dbReference type="EMBL" id="AP014685">
    <property type="protein sequence ID" value="BAR59412.1"/>
    <property type="molecule type" value="Genomic_DNA"/>
</dbReference>
<dbReference type="Proteomes" id="UP000063308">
    <property type="component" value="Chromosome"/>
</dbReference>
<reference evidence="1 2" key="1">
    <citation type="submission" date="2014-11" db="EMBL/GenBank/DDBJ databases">
        <title>Symbiosis island explosion on the genome of extra-slow-growing strains of soybean bradyrhizobia with massive insertion sequences.</title>
        <authorList>
            <person name="Iida T."/>
            <person name="Minamisawa K."/>
        </authorList>
    </citation>
    <scope>NUCLEOTIDE SEQUENCE [LARGE SCALE GENOMIC DNA]</scope>
    <source>
        <strain evidence="1 2">NK6</strain>
    </source>
</reference>
<evidence type="ECO:0000313" key="1">
    <source>
        <dbReference type="EMBL" id="BAR59412.1"/>
    </source>
</evidence>
<dbReference type="AlphaFoldDB" id="A0A0E4FXG1"/>
<accession>A0A0E4FXG1</accession>
<evidence type="ECO:0000313" key="2">
    <source>
        <dbReference type="Proteomes" id="UP000063308"/>
    </source>
</evidence>
<sequence length="48" mass="5907">MRHQENCDSNHCAPRHLRNRRQFKRLLWGCFAWQICFTAEKTMDDAFH</sequence>
<protein>
    <submittedName>
        <fullName evidence="1">Uncharacterized protein</fullName>
    </submittedName>
</protein>